<keyword evidence="8" id="KW-1185">Reference proteome</keyword>
<name>A0A1S8YMC3_9GAMM</name>
<dbReference type="PANTHER" id="PTHR43353">
    <property type="entry name" value="SUCCINATE-SEMIALDEHYDE DEHYDROGENASE, MITOCHONDRIAL"/>
    <property type="match status" value="1"/>
</dbReference>
<dbReference type="RefSeq" id="WP_078002992.1">
    <property type="nucleotide sequence ID" value="NZ_MRUL01000007.1"/>
</dbReference>
<sequence length="509" mass="53649">MTLTGEVFIGAARQRGGGDAFPAINPASNTALTPDFHDASAEQVDRACELARRAARPWRDATPVQRAELLERIGDNIMALGETLIQRAMQETALPQARLEGERARTVGQLRMFAAMLRSGEWLQPVIEPALPERKPLPRPDLRQRQIALGPVAVFGASNFPLAFSVAGGDSASALAAGCPLVVKAHPAHPGTSELVASAVQAAVKTLGLPEGVFSMLHGASHKVGEQLVSHPAIQAVGFTGSRAGGMALIKRVQSREIPIPIYAEMSSINPLIILPTALAQHSAQLAQNYADSLTLGVGQFCTNPGLILLPAGEAADLFASNLAQVLQSKSAGTMLTKGIASACRDATERLDSANDAERLASGAAASGANQAAAAVFKTDAASFISSRWLQQEIFGPVALLVSCRDVAEMQQIVDSLEGQLTITLQLEQQDNALASTLLPSIEEKAGRLLVNGYPTGVDVGHAMVHGGPWPATSDVRTTSVGASAILRFVRPICYQDFPDALLPQELRR</sequence>
<comment type="similarity">
    <text evidence="1">Belongs to the aldehyde dehydrogenase family.</text>
</comment>
<evidence type="ECO:0000259" key="6">
    <source>
        <dbReference type="Pfam" id="PF00171"/>
    </source>
</evidence>
<dbReference type="Proteomes" id="UP000190667">
    <property type="component" value="Unassembled WGS sequence"/>
</dbReference>
<proteinExistence type="inferred from homology"/>
<dbReference type="FunFam" id="3.40.605.10:FF:000037">
    <property type="entry name" value="NADP-dependent fatty aldehyde dehydrogenase"/>
    <property type="match status" value="1"/>
</dbReference>
<comment type="catalytic activity">
    <reaction evidence="3">
        <text>2,5-dioxopentanoate + NAD(+) + H2O = 2-oxoglutarate + NADH + 2 H(+)</text>
        <dbReference type="Rhea" id="RHEA:47152"/>
        <dbReference type="ChEBI" id="CHEBI:15377"/>
        <dbReference type="ChEBI" id="CHEBI:15378"/>
        <dbReference type="ChEBI" id="CHEBI:16810"/>
        <dbReference type="ChEBI" id="CHEBI:57540"/>
        <dbReference type="ChEBI" id="CHEBI:57945"/>
        <dbReference type="ChEBI" id="CHEBI:58136"/>
    </reaction>
</comment>
<gene>
    <name evidence="7" type="ORF">BTJ39_12275</name>
</gene>
<dbReference type="EC" id="1.2.1.26" evidence="5"/>
<dbReference type="InterPro" id="IPR016161">
    <property type="entry name" value="Ald_DH/histidinol_DH"/>
</dbReference>
<organism evidence="7 8">
    <name type="scientific">Izhakiella australiensis</name>
    <dbReference type="NCBI Taxonomy" id="1926881"/>
    <lineage>
        <taxon>Bacteria</taxon>
        <taxon>Pseudomonadati</taxon>
        <taxon>Pseudomonadota</taxon>
        <taxon>Gammaproteobacteria</taxon>
        <taxon>Enterobacterales</taxon>
        <taxon>Erwiniaceae</taxon>
        <taxon>Izhakiella</taxon>
    </lineage>
</organism>
<dbReference type="InterPro" id="IPR050740">
    <property type="entry name" value="Aldehyde_DH_Superfamily"/>
</dbReference>
<evidence type="ECO:0000256" key="5">
    <source>
        <dbReference type="ARBA" id="ARBA00067023"/>
    </source>
</evidence>
<dbReference type="GO" id="GO:0047533">
    <property type="term" value="F:2,5-dioxovalerate dehydrogenase (NADP+) activity"/>
    <property type="evidence" value="ECO:0007669"/>
    <property type="project" value="UniProtKB-EC"/>
</dbReference>
<reference evidence="7 8" key="1">
    <citation type="submission" date="2016-12" db="EMBL/GenBank/DDBJ databases">
        <title>Izhakiella australiana sp. nov. of genus Izhakiella isolated from Australian desert.</title>
        <authorList>
            <person name="Ji M."/>
        </authorList>
    </citation>
    <scope>NUCLEOTIDE SEQUENCE [LARGE SCALE GENOMIC DNA]</scope>
    <source>
        <strain evidence="7 8">D4N98</strain>
    </source>
</reference>
<dbReference type="InterPro" id="IPR016163">
    <property type="entry name" value="Ald_DH_C"/>
</dbReference>
<evidence type="ECO:0000256" key="2">
    <source>
        <dbReference type="ARBA" id="ARBA00023002"/>
    </source>
</evidence>
<protein>
    <recommendedName>
        <fullName evidence="5">2,5-dioxovalerate dehydrogenase</fullName>
        <ecNumber evidence="5">1.2.1.26</ecNumber>
    </recommendedName>
</protein>
<feature type="domain" description="Aldehyde dehydrogenase" evidence="6">
    <location>
        <begin position="19"/>
        <end position="458"/>
    </location>
</feature>
<evidence type="ECO:0000256" key="1">
    <source>
        <dbReference type="ARBA" id="ARBA00009986"/>
    </source>
</evidence>
<accession>A0A1S8YMC3</accession>
<comment type="caution">
    <text evidence="7">The sequence shown here is derived from an EMBL/GenBank/DDBJ whole genome shotgun (WGS) entry which is preliminary data.</text>
</comment>
<dbReference type="CDD" id="cd07129">
    <property type="entry name" value="ALDH_KGSADH"/>
    <property type="match status" value="1"/>
</dbReference>
<dbReference type="InterPro" id="IPR016162">
    <property type="entry name" value="Ald_DH_N"/>
</dbReference>
<evidence type="ECO:0000256" key="4">
    <source>
        <dbReference type="ARBA" id="ARBA00051918"/>
    </source>
</evidence>
<evidence type="ECO:0000313" key="7">
    <source>
        <dbReference type="EMBL" id="OON39803.1"/>
    </source>
</evidence>
<evidence type="ECO:0000256" key="3">
    <source>
        <dbReference type="ARBA" id="ARBA00050769"/>
    </source>
</evidence>
<dbReference type="AlphaFoldDB" id="A0A1S8YMC3"/>
<dbReference type="Pfam" id="PF00171">
    <property type="entry name" value="Aldedh"/>
    <property type="match status" value="1"/>
</dbReference>
<comment type="catalytic activity">
    <reaction evidence="4">
        <text>2,5-dioxopentanoate + NADP(+) + H2O = 2-oxoglutarate + NADPH + 2 H(+)</text>
        <dbReference type="Rhea" id="RHEA:11296"/>
        <dbReference type="ChEBI" id="CHEBI:15377"/>
        <dbReference type="ChEBI" id="CHEBI:15378"/>
        <dbReference type="ChEBI" id="CHEBI:16810"/>
        <dbReference type="ChEBI" id="CHEBI:57783"/>
        <dbReference type="ChEBI" id="CHEBI:58136"/>
        <dbReference type="ChEBI" id="CHEBI:58349"/>
        <dbReference type="EC" id="1.2.1.26"/>
    </reaction>
</comment>
<dbReference type="Gene3D" id="3.40.309.10">
    <property type="entry name" value="Aldehyde Dehydrogenase, Chain A, domain 2"/>
    <property type="match status" value="1"/>
</dbReference>
<dbReference type="SUPFAM" id="SSF53720">
    <property type="entry name" value="ALDH-like"/>
    <property type="match status" value="1"/>
</dbReference>
<evidence type="ECO:0000313" key="8">
    <source>
        <dbReference type="Proteomes" id="UP000190667"/>
    </source>
</evidence>
<dbReference type="Gene3D" id="3.40.605.10">
    <property type="entry name" value="Aldehyde Dehydrogenase, Chain A, domain 1"/>
    <property type="match status" value="1"/>
</dbReference>
<dbReference type="OrthoDB" id="9770537at2"/>
<dbReference type="STRING" id="1926881.BTJ39_12275"/>
<dbReference type="EMBL" id="MRUL01000007">
    <property type="protein sequence ID" value="OON39803.1"/>
    <property type="molecule type" value="Genomic_DNA"/>
</dbReference>
<dbReference type="InterPro" id="IPR015590">
    <property type="entry name" value="Aldehyde_DH_dom"/>
</dbReference>
<dbReference type="PANTHER" id="PTHR43353:SF3">
    <property type="entry name" value="ALDEHYDE DEHYDROGENASE-RELATED"/>
    <property type="match status" value="1"/>
</dbReference>
<dbReference type="InterPro" id="IPR044151">
    <property type="entry name" value="ALDH_KGSADH"/>
</dbReference>
<keyword evidence="2" id="KW-0560">Oxidoreductase</keyword>